<dbReference type="STRING" id="1940790.L21SP3_00042"/>
<dbReference type="AlphaFoldDB" id="A0A1Q2HM18"/>
<dbReference type="EC" id="2.7.11.1" evidence="3"/>
<dbReference type="InterPro" id="IPR042095">
    <property type="entry name" value="SUMF_sf"/>
</dbReference>
<dbReference type="EMBL" id="CP019633">
    <property type="protein sequence ID" value="AQQ08266.1"/>
    <property type="molecule type" value="Genomic_DNA"/>
</dbReference>
<evidence type="ECO:0000313" key="4">
    <source>
        <dbReference type="Proteomes" id="UP000188273"/>
    </source>
</evidence>
<dbReference type="GO" id="GO:0120147">
    <property type="term" value="F:formylglycine-generating oxidase activity"/>
    <property type="evidence" value="ECO:0007669"/>
    <property type="project" value="TreeGrafter"/>
</dbReference>
<dbReference type="GO" id="GO:0004674">
    <property type="term" value="F:protein serine/threonine kinase activity"/>
    <property type="evidence" value="ECO:0007669"/>
    <property type="project" value="UniProtKB-EC"/>
</dbReference>
<dbReference type="PROSITE" id="PS51178">
    <property type="entry name" value="PASTA"/>
    <property type="match status" value="1"/>
</dbReference>
<evidence type="ECO:0000259" key="2">
    <source>
        <dbReference type="PROSITE" id="PS51178"/>
    </source>
</evidence>
<dbReference type="InterPro" id="IPR051043">
    <property type="entry name" value="Sulfatase_Mod_Factor_Kinase"/>
</dbReference>
<dbReference type="Gene3D" id="3.90.1580.10">
    <property type="entry name" value="paralog of FGE (formylglycine-generating enzyme)"/>
    <property type="match status" value="1"/>
</dbReference>
<dbReference type="Pfam" id="PF03781">
    <property type="entry name" value="FGE-sulfatase"/>
    <property type="match status" value="1"/>
</dbReference>
<reference evidence="4" key="1">
    <citation type="submission" date="2017-02" db="EMBL/GenBank/DDBJ databases">
        <title>Comparative genomics and description of representatives of a novel lineage of planctomycetes thriving in anoxic sediments.</title>
        <authorList>
            <person name="Spring S."/>
            <person name="Bunk B."/>
            <person name="Sproer C."/>
            <person name="Klenk H.-P."/>
        </authorList>
    </citation>
    <scope>NUCLEOTIDE SEQUENCE [LARGE SCALE GENOMIC DNA]</scope>
    <source>
        <strain evidence="4">L21-RPul-D3</strain>
    </source>
</reference>
<evidence type="ECO:0000256" key="1">
    <source>
        <dbReference type="SAM" id="SignalP"/>
    </source>
</evidence>
<dbReference type="OrthoDB" id="285476at2"/>
<name>A0A1Q2HM18_9BACT</name>
<dbReference type="SMART" id="SM00740">
    <property type="entry name" value="PASTA"/>
    <property type="match status" value="1"/>
</dbReference>
<keyword evidence="1" id="KW-0732">Signal</keyword>
<keyword evidence="3" id="KW-0808">Transferase</keyword>
<dbReference type="KEGG" id="pbu:L21SP3_00042"/>
<dbReference type="Gene3D" id="3.30.10.20">
    <property type="match status" value="1"/>
</dbReference>
<dbReference type="SUPFAM" id="SSF56436">
    <property type="entry name" value="C-type lectin-like"/>
    <property type="match status" value="1"/>
</dbReference>
<dbReference type="PANTHER" id="PTHR23150:SF19">
    <property type="entry name" value="FORMYLGLYCINE-GENERATING ENZYME"/>
    <property type="match status" value="1"/>
</dbReference>
<dbReference type="Pfam" id="PF03793">
    <property type="entry name" value="PASTA"/>
    <property type="match status" value="1"/>
</dbReference>
<proteinExistence type="predicted"/>
<feature type="chain" id="PRO_5010290098" evidence="1">
    <location>
        <begin position="23"/>
        <end position="351"/>
    </location>
</feature>
<protein>
    <submittedName>
        <fullName evidence="3">Serine/threonine-protein kinase pkn1</fullName>
        <ecNumber evidence="3">2.7.11.1</ecNumber>
    </submittedName>
</protein>
<keyword evidence="3" id="KW-0418">Kinase</keyword>
<dbReference type="InterPro" id="IPR005532">
    <property type="entry name" value="SUMF_dom"/>
</dbReference>
<dbReference type="GO" id="GO:0000272">
    <property type="term" value="P:polysaccharide catabolic process"/>
    <property type="evidence" value="ECO:0007669"/>
    <property type="project" value="InterPro"/>
</dbReference>
<sequence length="351" mass="38780" precursor="true">MQLSKNILLFIAILCLSVPSFSQWNTKYDLNGDEIVDITDFSQLALHWLETPYLEMPAVFGLEQNEAENLLLSAGLRIGSLSLQHSLSFPDGTVISQYPLAGRTVASGDSVALTVSTRNQNRVSGMHWVFISDPNFTGYMSKYETTNSQYCDFLNEAYAQGAVEILEEQVYAAGGGYSGRIYYDMSGSNAQITFSSGYFYVPGREGFDMGDHPVTEVSWYGAKAFCDFYGFSLPTKDQWEGVGDYQGSFNFGCGEEISYSKANYSRTNPLGLSDYPYTTPAGYYPAFGYGLCDMAGNVWEWTQSVCGDGGQIAVGGGWFSYDRESCSVSNTYCDRPENTVSDTGFRVLKQD</sequence>
<keyword evidence="4" id="KW-1185">Reference proteome</keyword>
<organism evidence="3 4">
    <name type="scientific">Sedimentisphaera cyanobacteriorum</name>
    <dbReference type="NCBI Taxonomy" id="1940790"/>
    <lineage>
        <taxon>Bacteria</taxon>
        <taxon>Pseudomonadati</taxon>
        <taxon>Planctomycetota</taxon>
        <taxon>Phycisphaerae</taxon>
        <taxon>Sedimentisphaerales</taxon>
        <taxon>Sedimentisphaeraceae</taxon>
        <taxon>Sedimentisphaera</taxon>
    </lineage>
</organism>
<gene>
    <name evidence="3" type="primary">pkn1_1</name>
    <name evidence="3" type="ORF">L21SP3_00042</name>
</gene>
<evidence type="ECO:0000313" key="3">
    <source>
        <dbReference type="EMBL" id="AQQ08266.1"/>
    </source>
</evidence>
<dbReference type="InterPro" id="IPR016187">
    <property type="entry name" value="CTDL_fold"/>
</dbReference>
<feature type="signal peptide" evidence="1">
    <location>
        <begin position="1"/>
        <end position="22"/>
    </location>
</feature>
<dbReference type="PANTHER" id="PTHR23150">
    <property type="entry name" value="SULFATASE MODIFYING FACTOR 1, 2"/>
    <property type="match status" value="1"/>
</dbReference>
<dbReference type="InterPro" id="IPR036439">
    <property type="entry name" value="Dockerin_dom_sf"/>
</dbReference>
<feature type="domain" description="PASTA" evidence="2">
    <location>
        <begin position="50"/>
        <end position="117"/>
    </location>
</feature>
<dbReference type="RefSeq" id="WP_077538377.1">
    <property type="nucleotide sequence ID" value="NZ_CP019633.1"/>
</dbReference>
<dbReference type="CDD" id="cd06577">
    <property type="entry name" value="PASTA_pknB"/>
    <property type="match status" value="1"/>
</dbReference>
<dbReference type="InterPro" id="IPR005543">
    <property type="entry name" value="PASTA_dom"/>
</dbReference>
<accession>A0A1Q2HM18</accession>
<dbReference type="Gene3D" id="1.10.1330.10">
    <property type="entry name" value="Dockerin domain"/>
    <property type="match status" value="1"/>
</dbReference>
<dbReference type="Proteomes" id="UP000188273">
    <property type="component" value="Chromosome"/>
</dbReference>